<evidence type="ECO:0000256" key="1">
    <source>
        <dbReference type="SAM" id="MobiDB-lite"/>
    </source>
</evidence>
<organism evidence="2 3">
    <name type="scientific">Portunus trituberculatus</name>
    <name type="common">Swimming crab</name>
    <name type="synonym">Neptunus trituberculatus</name>
    <dbReference type="NCBI Taxonomy" id="210409"/>
    <lineage>
        <taxon>Eukaryota</taxon>
        <taxon>Metazoa</taxon>
        <taxon>Ecdysozoa</taxon>
        <taxon>Arthropoda</taxon>
        <taxon>Crustacea</taxon>
        <taxon>Multicrustacea</taxon>
        <taxon>Malacostraca</taxon>
        <taxon>Eumalacostraca</taxon>
        <taxon>Eucarida</taxon>
        <taxon>Decapoda</taxon>
        <taxon>Pleocyemata</taxon>
        <taxon>Brachyura</taxon>
        <taxon>Eubrachyura</taxon>
        <taxon>Portunoidea</taxon>
        <taxon>Portunidae</taxon>
        <taxon>Portuninae</taxon>
        <taxon>Portunus</taxon>
    </lineage>
</organism>
<proteinExistence type="predicted"/>
<feature type="compositionally biased region" description="Polar residues" evidence="1">
    <location>
        <begin position="1"/>
        <end position="22"/>
    </location>
</feature>
<sequence length="142" mass="15098">MSTSQASTVLSSPNSQESLFSTHKNELNRTGSAEYRLKPRLSPPLPPHSHEDISHRSHRACLVNEAVKHSEGLSWRGICCMSHKLVSEVADGKDMCGMTRLPQNQHVHAGGGRGTGVAGHGVFAAAAQDSGLGTGILKHSIL</sequence>
<keyword evidence="3" id="KW-1185">Reference proteome</keyword>
<evidence type="ECO:0000313" key="3">
    <source>
        <dbReference type="Proteomes" id="UP000324222"/>
    </source>
</evidence>
<dbReference type="AlphaFoldDB" id="A0A5B7EXF2"/>
<feature type="region of interest" description="Disordered" evidence="1">
    <location>
        <begin position="1"/>
        <end position="53"/>
    </location>
</feature>
<dbReference type="EMBL" id="VSRR010003856">
    <property type="protein sequence ID" value="MPC37698.1"/>
    <property type="molecule type" value="Genomic_DNA"/>
</dbReference>
<name>A0A5B7EXF2_PORTR</name>
<reference evidence="2 3" key="1">
    <citation type="submission" date="2019-05" db="EMBL/GenBank/DDBJ databases">
        <title>Another draft genome of Portunus trituberculatus and its Hox gene families provides insights of decapod evolution.</title>
        <authorList>
            <person name="Jeong J.-H."/>
            <person name="Song I."/>
            <person name="Kim S."/>
            <person name="Choi T."/>
            <person name="Kim D."/>
            <person name="Ryu S."/>
            <person name="Kim W."/>
        </authorList>
    </citation>
    <scope>NUCLEOTIDE SEQUENCE [LARGE SCALE GENOMIC DNA]</scope>
    <source>
        <tissue evidence="2">Muscle</tissue>
    </source>
</reference>
<protein>
    <submittedName>
        <fullName evidence="2">Uncharacterized protein</fullName>
    </submittedName>
</protein>
<accession>A0A5B7EXF2</accession>
<evidence type="ECO:0000313" key="2">
    <source>
        <dbReference type="EMBL" id="MPC37698.1"/>
    </source>
</evidence>
<dbReference type="Proteomes" id="UP000324222">
    <property type="component" value="Unassembled WGS sequence"/>
</dbReference>
<gene>
    <name evidence="2" type="ORF">E2C01_031186</name>
</gene>
<comment type="caution">
    <text evidence="2">The sequence shown here is derived from an EMBL/GenBank/DDBJ whole genome shotgun (WGS) entry which is preliminary data.</text>
</comment>